<dbReference type="PROSITE" id="PS50977">
    <property type="entry name" value="HTH_TETR_2"/>
    <property type="match status" value="1"/>
</dbReference>
<evidence type="ECO:0000313" key="5">
    <source>
        <dbReference type="Proteomes" id="UP000198761"/>
    </source>
</evidence>
<dbReference type="Pfam" id="PF17932">
    <property type="entry name" value="TetR_C_24"/>
    <property type="match status" value="1"/>
</dbReference>
<dbReference type="InterPro" id="IPR041490">
    <property type="entry name" value="KstR2_TetR_C"/>
</dbReference>
<keyword evidence="5" id="KW-1185">Reference proteome</keyword>
<dbReference type="PANTHER" id="PTHR30055">
    <property type="entry name" value="HTH-TYPE TRANSCRIPTIONAL REGULATOR RUTR"/>
    <property type="match status" value="1"/>
</dbReference>
<dbReference type="EMBL" id="FOCE01000003">
    <property type="protein sequence ID" value="SEN07425.1"/>
    <property type="molecule type" value="Genomic_DNA"/>
</dbReference>
<dbReference type="InterPro" id="IPR009057">
    <property type="entry name" value="Homeodomain-like_sf"/>
</dbReference>
<accession>A0A1H8DJS4</accession>
<feature type="DNA-binding region" description="H-T-H motif" evidence="2">
    <location>
        <begin position="33"/>
        <end position="52"/>
    </location>
</feature>
<organism evidence="4 5">
    <name type="scientific">Gemmobacter aquatilis</name>
    <dbReference type="NCBI Taxonomy" id="933059"/>
    <lineage>
        <taxon>Bacteria</taxon>
        <taxon>Pseudomonadati</taxon>
        <taxon>Pseudomonadota</taxon>
        <taxon>Alphaproteobacteria</taxon>
        <taxon>Rhodobacterales</taxon>
        <taxon>Paracoccaceae</taxon>
        <taxon>Gemmobacter</taxon>
    </lineage>
</organism>
<dbReference type="Gene3D" id="1.10.357.10">
    <property type="entry name" value="Tetracycline Repressor, domain 2"/>
    <property type="match status" value="1"/>
</dbReference>
<feature type="domain" description="HTH tetR-type" evidence="3">
    <location>
        <begin position="10"/>
        <end position="70"/>
    </location>
</feature>
<reference evidence="4 5" key="1">
    <citation type="submission" date="2016-10" db="EMBL/GenBank/DDBJ databases">
        <authorList>
            <person name="de Groot N.N."/>
        </authorList>
    </citation>
    <scope>NUCLEOTIDE SEQUENCE [LARGE SCALE GENOMIC DNA]</scope>
    <source>
        <strain evidence="4 5">DSM 3857</strain>
    </source>
</reference>
<proteinExistence type="predicted"/>
<dbReference type="SUPFAM" id="SSF48498">
    <property type="entry name" value="Tetracyclin repressor-like, C-terminal domain"/>
    <property type="match status" value="1"/>
</dbReference>
<dbReference type="SUPFAM" id="SSF46689">
    <property type="entry name" value="Homeodomain-like"/>
    <property type="match status" value="1"/>
</dbReference>
<evidence type="ECO:0000313" key="4">
    <source>
        <dbReference type="EMBL" id="SEN07425.1"/>
    </source>
</evidence>
<gene>
    <name evidence="4" type="ORF">SAMN04488103_10348</name>
</gene>
<sequence>MARKTGSHSEITGPRIRAAAEHLFARHGYAAVSMRQIAAEVGVQAGALYLYTPDKQSLLADLMRAHLEGLLAACAALPEAPGPEARLAQFARFHIGYHIERPDAVFIAYMELRNLEPANFAAIEALRRQYEDRLEAILRDGRAAGAFTIPDTKLATLALIAMLTGVTNWYREGGRLGRAEVEAIYADMALKAVGATGIAG</sequence>
<dbReference type="Pfam" id="PF00440">
    <property type="entry name" value="TetR_N"/>
    <property type="match status" value="1"/>
</dbReference>
<dbReference type="AlphaFoldDB" id="A0A1H8DJS4"/>
<dbReference type="RefSeq" id="WP_091299324.1">
    <property type="nucleotide sequence ID" value="NZ_FOCE01000003.1"/>
</dbReference>
<evidence type="ECO:0000256" key="2">
    <source>
        <dbReference type="PROSITE-ProRule" id="PRU00335"/>
    </source>
</evidence>
<dbReference type="GO" id="GO:0003700">
    <property type="term" value="F:DNA-binding transcription factor activity"/>
    <property type="evidence" value="ECO:0007669"/>
    <property type="project" value="TreeGrafter"/>
</dbReference>
<evidence type="ECO:0000256" key="1">
    <source>
        <dbReference type="ARBA" id="ARBA00023125"/>
    </source>
</evidence>
<dbReference type="InterPro" id="IPR001647">
    <property type="entry name" value="HTH_TetR"/>
</dbReference>
<keyword evidence="1 2" id="KW-0238">DNA-binding</keyword>
<dbReference type="PRINTS" id="PR00455">
    <property type="entry name" value="HTHTETR"/>
</dbReference>
<dbReference type="InterPro" id="IPR036271">
    <property type="entry name" value="Tet_transcr_reg_TetR-rel_C_sf"/>
</dbReference>
<protein>
    <submittedName>
        <fullName evidence="4">Transcriptional regulator, TetR family</fullName>
    </submittedName>
</protein>
<name>A0A1H8DJS4_9RHOB</name>
<dbReference type="InterPro" id="IPR050109">
    <property type="entry name" value="HTH-type_TetR-like_transc_reg"/>
</dbReference>
<dbReference type="PANTHER" id="PTHR30055:SF237">
    <property type="entry name" value="TRANSCRIPTIONAL REPRESSOR MCE3R"/>
    <property type="match status" value="1"/>
</dbReference>
<evidence type="ECO:0000259" key="3">
    <source>
        <dbReference type="PROSITE" id="PS50977"/>
    </source>
</evidence>
<dbReference type="OrthoDB" id="9814200at2"/>
<dbReference type="GO" id="GO:0000976">
    <property type="term" value="F:transcription cis-regulatory region binding"/>
    <property type="evidence" value="ECO:0007669"/>
    <property type="project" value="TreeGrafter"/>
</dbReference>
<dbReference type="Proteomes" id="UP000198761">
    <property type="component" value="Unassembled WGS sequence"/>
</dbReference>
<dbReference type="STRING" id="933059.SAMN04488103_10348"/>